<evidence type="ECO:0000256" key="1">
    <source>
        <dbReference type="ARBA" id="ARBA00004994"/>
    </source>
</evidence>
<dbReference type="InterPro" id="IPR013328">
    <property type="entry name" value="6PGD_dom2"/>
</dbReference>
<dbReference type="GO" id="GO:0008677">
    <property type="term" value="F:2-dehydropantoate 2-reductase activity"/>
    <property type="evidence" value="ECO:0007669"/>
    <property type="project" value="UniProtKB-EC"/>
</dbReference>
<dbReference type="GO" id="GO:0015940">
    <property type="term" value="P:pantothenate biosynthetic process"/>
    <property type="evidence" value="ECO:0007669"/>
    <property type="project" value="UniProtKB-KW"/>
</dbReference>
<dbReference type="Gene3D" id="3.40.50.720">
    <property type="entry name" value="NAD(P)-binding Rossmann-like Domain"/>
    <property type="match status" value="1"/>
</dbReference>
<dbReference type="SUPFAM" id="SSF48179">
    <property type="entry name" value="6-phosphogluconate dehydrogenase C-terminal domain-like"/>
    <property type="match status" value="1"/>
</dbReference>
<dbReference type="InterPro" id="IPR008927">
    <property type="entry name" value="6-PGluconate_DH-like_C_sf"/>
</dbReference>
<evidence type="ECO:0000259" key="11">
    <source>
        <dbReference type="Pfam" id="PF08546"/>
    </source>
</evidence>
<dbReference type="SUPFAM" id="SSF51735">
    <property type="entry name" value="NAD(P)-binding Rossmann-fold domains"/>
    <property type="match status" value="1"/>
</dbReference>
<dbReference type="InterPro" id="IPR013332">
    <property type="entry name" value="KPR_N"/>
</dbReference>
<evidence type="ECO:0000313" key="13">
    <source>
        <dbReference type="Proteomes" id="UP000326061"/>
    </source>
</evidence>
<comment type="pathway">
    <text evidence="1 9">Cofactor biosynthesis; (R)-pantothenate biosynthesis; (R)-pantoate from 3-methyl-2-oxobutanoate: step 2/2.</text>
</comment>
<gene>
    <name evidence="12" type="ORF">FJR47_09095</name>
</gene>
<keyword evidence="6 9" id="KW-0560">Oxidoreductase</keyword>
<comment type="catalytic activity">
    <reaction evidence="8 9">
        <text>(R)-pantoate + NADP(+) = 2-dehydropantoate + NADPH + H(+)</text>
        <dbReference type="Rhea" id="RHEA:16233"/>
        <dbReference type="ChEBI" id="CHEBI:11561"/>
        <dbReference type="ChEBI" id="CHEBI:15378"/>
        <dbReference type="ChEBI" id="CHEBI:15980"/>
        <dbReference type="ChEBI" id="CHEBI:57783"/>
        <dbReference type="ChEBI" id="CHEBI:58349"/>
        <dbReference type="EC" id="1.1.1.169"/>
    </reaction>
</comment>
<proteinExistence type="inferred from homology"/>
<dbReference type="Proteomes" id="UP000326061">
    <property type="component" value="Chromosome"/>
</dbReference>
<dbReference type="EMBL" id="CP041166">
    <property type="protein sequence ID" value="QFR44064.1"/>
    <property type="molecule type" value="Genomic_DNA"/>
</dbReference>
<dbReference type="Pfam" id="PF08546">
    <property type="entry name" value="ApbA_C"/>
    <property type="match status" value="1"/>
</dbReference>
<dbReference type="NCBIfam" id="TIGR00745">
    <property type="entry name" value="apbA_panE"/>
    <property type="match status" value="1"/>
</dbReference>
<evidence type="ECO:0000256" key="8">
    <source>
        <dbReference type="ARBA" id="ARBA00048793"/>
    </source>
</evidence>
<evidence type="ECO:0000256" key="3">
    <source>
        <dbReference type="ARBA" id="ARBA00013014"/>
    </source>
</evidence>
<dbReference type="EC" id="1.1.1.169" evidence="3 9"/>
<sequence length="295" mass="32905">MRIAIVGLGGVGGYLAASLVKTSHKVAGFARGEHLAKIQTSGLKIVEDEKEWQVNLCAKSLQEADGYFDIVIFCVKSYDLEESCKAIASHIDSNSILISFSNGVSNADLLRELSDAKVLEGCIYILSHIQQAGVICKKGDVFAAVFGGDKDAVQKLSSVFDEANLRYKIPSDIKAAVWKKYIFISAFATLTTYYDANIRDVYENHYNEAKALLREIAEVAQTKGVDIYDEIENSLQTAGKVPYDSSTSMHLDFKNRKRDELETLSGYIVKEAKRNNIEVPFMEKMYLELQKRRIS</sequence>
<protein>
    <recommendedName>
        <fullName evidence="4 9">2-dehydropantoate 2-reductase</fullName>
        <ecNumber evidence="3 9">1.1.1.169</ecNumber>
    </recommendedName>
    <alternativeName>
        <fullName evidence="7 9">Ketopantoate reductase</fullName>
    </alternativeName>
</protein>
<dbReference type="InterPro" id="IPR036291">
    <property type="entry name" value="NAD(P)-bd_dom_sf"/>
</dbReference>
<dbReference type="InterPro" id="IPR013752">
    <property type="entry name" value="KPA_reductase"/>
</dbReference>
<dbReference type="Pfam" id="PF02558">
    <property type="entry name" value="ApbA"/>
    <property type="match status" value="1"/>
</dbReference>
<evidence type="ECO:0000313" key="12">
    <source>
        <dbReference type="EMBL" id="QFR44064.1"/>
    </source>
</evidence>
<keyword evidence="5 9" id="KW-0521">NADP</keyword>
<dbReference type="AlphaFoldDB" id="A0AAJ4DNC3"/>
<accession>A0AAJ4DNC3</accession>
<evidence type="ECO:0000256" key="4">
    <source>
        <dbReference type="ARBA" id="ARBA00019465"/>
    </source>
</evidence>
<evidence type="ECO:0000256" key="2">
    <source>
        <dbReference type="ARBA" id="ARBA00007870"/>
    </source>
</evidence>
<dbReference type="RefSeq" id="WP_152300124.1">
    <property type="nucleotide sequence ID" value="NZ_CP041166.1"/>
</dbReference>
<reference evidence="13" key="1">
    <citation type="submission" date="2019-06" db="EMBL/GenBank/DDBJ databases">
        <title>Sulfurimonas gotlandica sp. nov., a chemoautotrophic and psychrotolerant epsilonproteobacterium isolated from a pelagic redoxcline, and an emended description of the genus Sulfurimonas.</title>
        <authorList>
            <person name="Wang S."/>
            <person name="Jiang L."/>
            <person name="Shao Z."/>
        </authorList>
    </citation>
    <scope>NUCLEOTIDE SEQUENCE [LARGE SCALE GENOMIC DNA]</scope>
    <source>
        <strain evidence="13">1-1N</strain>
    </source>
</reference>
<comment type="function">
    <text evidence="9">Catalyzes the NADPH-dependent reduction of ketopantoate into pantoic acid.</text>
</comment>
<evidence type="ECO:0000259" key="10">
    <source>
        <dbReference type="Pfam" id="PF02558"/>
    </source>
</evidence>
<dbReference type="Gene3D" id="1.10.1040.10">
    <property type="entry name" value="N-(1-d-carboxylethyl)-l-norvaline Dehydrogenase, domain 2"/>
    <property type="match status" value="1"/>
</dbReference>
<comment type="similarity">
    <text evidence="2 9">Belongs to the ketopantoate reductase family.</text>
</comment>
<evidence type="ECO:0000256" key="6">
    <source>
        <dbReference type="ARBA" id="ARBA00023002"/>
    </source>
</evidence>
<keyword evidence="9" id="KW-0566">Pantothenate biosynthesis</keyword>
<dbReference type="InterPro" id="IPR003710">
    <property type="entry name" value="ApbA"/>
</dbReference>
<dbReference type="InterPro" id="IPR051402">
    <property type="entry name" value="KPR-Related"/>
</dbReference>
<dbReference type="GO" id="GO:0005737">
    <property type="term" value="C:cytoplasm"/>
    <property type="evidence" value="ECO:0007669"/>
    <property type="project" value="TreeGrafter"/>
</dbReference>
<evidence type="ECO:0000256" key="5">
    <source>
        <dbReference type="ARBA" id="ARBA00022857"/>
    </source>
</evidence>
<keyword evidence="13" id="KW-1185">Reference proteome</keyword>
<evidence type="ECO:0000256" key="7">
    <source>
        <dbReference type="ARBA" id="ARBA00032024"/>
    </source>
</evidence>
<feature type="domain" description="Ketopantoate reductase C-terminal" evidence="11">
    <location>
        <begin position="172"/>
        <end position="288"/>
    </location>
</feature>
<evidence type="ECO:0000256" key="9">
    <source>
        <dbReference type="RuleBase" id="RU362068"/>
    </source>
</evidence>
<dbReference type="KEGG" id="suln:FJR47_09095"/>
<name>A0AAJ4DNC3_9BACT</name>
<organism evidence="12 13">
    <name type="scientific">Sulfurimonas xiamenensis</name>
    <dbReference type="NCBI Taxonomy" id="2590021"/>
    <lineage>
        <taxon>Bacteria</taxon>
        <taxon>Pseudomonadati</taxon>
        <taxon>Campylobacterota</taxon>
        <taxon>Epsilonproteobacteria</taxon>
        <taxon>Campylobacterales</taxon>
        <taxon>Sulfurimonadaceae</taxon>
        <taxon>Sulfurimonas</taxon>
    </lineage>
</organism>
<dbReference type="PANTHER" id="PTHR21708">
    <property type="entry name" value="PROBABLE 2-DEHYDROPANTOATE 2-REDUCTASE"/>
    <property type="match status" value="1"/>
</dbReference>
<dbReference type="PANTHER" id="PTHR21708:SF26">
    <property type="entry name" value="2-DEHYDROPANTOATE 2-REDUCTASE"/>
    <property type="match status" value="1"/>
</dbReference>
<feature type="domain" description="Ketopantoate reductase N-terminal" evidence="10">
    <location>
        <begin position="3"/>
        <end position="139"/>
    </location>
</feature>